<dbReference type="EMBL" id="MVAB01000001">
    <property type="protein sequence ID" value="OPF86794.1"/>
    <property type="molecule type" value="Genomic_DNA"/>
</dbReference>
<feature type="domain" description="ATPase AAA-type core" evidence="2">
    <location>
        <begin position="403"/>
        <end position="452"/>
    </location>
</feature>
<reference evidence="3 4" key="1">
    <citation type="submission" date="2017-02" db="EMBL/GenBank/DDBJ databases">
        <title>Vagococcus cremeus sp. nov., isolated from the small intestine of a marten, Martes flavigula.</title>
        <authorList>
            <person name="Tak E.J."/>
            <person name="Bae J.-W."/>
        </authorList>
    </citation>
    <scope>NUCLEOTIDE SEQUENCE [LARGE SCALE GENOMIC DNA]</scope>
    <source>
        <strain evidence="3 4">D7T301</strain>
    </source>
</reference>
<evidence type="ECO:0000313" key="3">
    <source>
        <dbReference type="EMBL" id="OPF86794.1"/>
    </source>
</evidence>
<dbReference type="GO" id="GO:0016887">
    <property type="term" value="F:ATP hydrolysis activity"/>
    <property type="evidence" value="ECO:0007669"/>
    <property type="project" value="InterPro"/>
</dbReference>
<dbReference type="InterPro" id="IPR003959">
    <property type="entry name" value="ATPase_AAA_core"/>
</dbReference>
<comment type="caution">
    <text evidence="3">The sequence shown here is derived from an EMBL/GenBank/DDBJ whole genome shotgun (WGS) entry which is preliminary data.</text>
</comment>
<accession>A0A1V4DE22</accession>
<dbReference type="RefSeq" id="WP_079344796.1">
    <property type="nucleotide sequence ID" value="NZ_MVAB01000001.1"/>
</dbReference>
<dbReference type="AlphaFoldDB" id="A0A1V4DE22"/>
<sequence length="581" mass="68553">MKVISIIEFSDKIDKYSFDSRYIVSIEKKDIDIYEISIKKNARHIEKFYENKIKSLSVCVGRNGSGKTRLLTKLVNYSNKNFYDMNFVFIIEINKKLFYWSSINLQLDFICEEGIEIQYGNYVNPLEDTKIIFLSNNLEYNNYFLIEKENSFSDFSVTTILENTNLETYRNNLMSKQMEFIFKDLEKNFDNGIVKKFELDSRINLFKPSVDEAYNDYFKSNSIIYKKIMEEVSNLTKHDFNSPSIFFDINKQFVCNYLYQDNVKNHLVFRDSLASFLGYNVLKPEKTLVKKVTRKSIVDYFNKTYFYDNEEKELQLLKQKLFLKNLEKTSIQLDNNFLQFDISELVELEDVELTKLNEEKLSEDIFFFLEKKWKAISSGENSLLSIFSNIYEGTKDITQSNVLILLDEIDVTLHPEWQRKFMNSLFMFLNTHYSTSLDFQIILTTHSPLILSDIRNMDVNFLSKNDMLPNSINTFGGNLNELMSESFFLENGLMGEFSSNKIKEIIKEINDGVITTKRSKELEGIINEIGEVVIRKSLKYSMKNLMVKAENRQSKLNRLQEEKEKIEKQIQILKDRDKNND</sequence>
<organism evidence="3 4">
    <name type="scientific">Vagococcus martis</name>
    <dbReference type="NCBI Taxonomy" id="1768210"/>
    <lineage>
        <taxon>Bacteria</taxon>
        <taxon>Bacillati</taxon>
        <taxon>Bacillota</taxon>
        <taxon>Bacilli</taxon>
        <taxon>Lactobacillales</taxon>
        <taxon>Enterococcaceae</taxon>
        <taxon>Vagococcus</taxon>
    </lineage>
</organism>
<dbReference type="PANTHER" id="PTHR43581">
    <property type="entry name" value="ATP/GTP PHOSPHATASE"/>
    <property type="match status" value="1"/>
</dbReference>
<evidence type="ECO:0000313" key="4">
    <source>
        <dbReference type="Proteomes" id="UP000189970"/>
    </source>
</evidence>
<dbReference type="Gene3D" id="3.40.50.300">
    <property type="entry name" value="P-loop containing nucleotide triphosphate hydrolases"/>
    <property type="match status" value="1"/>
</dbReference>
<dbReference type="Pfam" id="PF13304">
    <property type="entry name" value="AAA_21"/>
    <property type="match status" value="1"/>
</dbReference>
<dbReference type="InterPro" id="IPR051396">
    <property type="entry name" value="Bact_Antivir_Def_Nuclease"/>
</dbReference>
<keyword evidence="4" id="KW-1185">Reference proteome</keyword>
<evidence type="ECO:0000256" key="1">
    <source>
        <dbReference type="SAM" id="Coils"/>
    </source>
</evidence>
<protein>
    <recommendedName>
        <fullName evidence="2">ATPase AAA-type core domain-containing protein</fullName>
    </recommendedName>
</protein>
<dbReference type="InterPro" id="IPR027417">
    <property type="entry name" value="P-loop_NTPase"/>
</dbReference>
<proteinExistence type="predicted"/>
<feature type="coiled-coil region" evidence="1">
    <location>
        <begin position="542"/>
        <end position="576"/>
    </location>
</feature>
<dbReference type="SUPFAM" id="SSF52540">
    <property type="entry name" value="P-loop containing nucleoside triphosphate hydrolases"/>
    <property type="match status" value="1"/>
</dbReference>
<gene>
    <name evidence="3" type="ORF">BW731_00555</name>
</gene>
<dbReference type="GO" id="GO:0005524">
    <property type="term" value="F:ATP binding"/>
    <property type="evidence" value="ECO:0007669"/>
    <property type="project" value="InterPro"/>
</dbReference>
<dbReference type="PANTHER" id="PTHR43581:SF2">
    <property type="entry name" value="EXCINUCLEASE ATPASE SUBUNIT"/>
    <property type="match status" value="1"/>
</dbReference>
<keyword evidence="1" id="KW-0175">Coiled coil</keyword>
<evidence type="ECO:0000259" key="2">
    <source>
        <dbReference type="Pfam" id="PF13304"/>
    </source>
</evidence>
<name>A0A1V4DE22_9ENTE</name>
<dbReference type="Proteomes" id="UP000189970">
    <property type="component" value="Unassembled WGS sequence"/>
</dbReference>